<dbReference type="EMBL" id="HE797013">
    <property type="protein sequence ID" value="CCM01010.1"/>
    <property type="molecule type" value="Genomic_DNA"/>
</dbReference>
<evidence type="ECO:0000256" key="1">
    <source>
        <dbReference type="SAM" id="MobiDB-lite"/>
    </source>
</evidence>
<gene>
    <name evidence="2" type="ORF">FIBRA_03058</name>
</gene>
<protein>
    <submittedName>
        <fullName evidence="2">Uncharacterized protein</fullName>
    </submittedName>
</protein>
<dbReference type="GeneID" id="24095921"/>
<feature type="region of interest" description="Disordered" evidence="1">
    <location>
        <begin position="65"/>
        <end position="86"/>
    </location>
</feature>
<dbReference type="RefSeq" id="XP_012180293.1">
    <property type="nucleotide sequence ID" value="XM_012324903.1"/>
</dbReference>
<proteinExistence type="predicted"/>
<dbReference type="Proteomes" id="UP000006352">
    <property type="component" value="Unassembled WGS sequence"/>
</dbReference>
<sequence length="307" mass="34002">MATADTLYPISIAPAPLPPILGIYPSSPIAQFPPPLPGRRRPLRERCGLAHNLKIQTNFSPQAVHAGPWSPKGHLQPHRNNLPRRRKVKRIVFHDAEVIPPEPPIPPQVLPVPPQMENRHLQEVVPGLYVAFKLSDAAADAQHIRDTAYTHLLDICYPPPGYDSGAIEQVYENRVHRLRLVLPVGPATRTQRAGLGLTNSQLRAARDFLAQALPYSGSSASSITHPQSGSLAVRILLSTPMHRPTDAMTAAGCYLAFVSGKSVETTLRFIDDEDNFLSIWKGEVSEDEVEQAERVAKMWSWLSNMKR</sequence>
<name>J4GN97_9APHY</name>
<keyword evidence="3" id="KW-1185">Reference proteome</keyword>
<dbReference type="HOGENOM" id="CLU_063729_0_0_1"/>
<organism evidence="2 3">
    <name type="scientific">Fibroporia radiculosa</name>
    <dbReference type="NCBI Taxonomy" id="599839"/>
    <lineage>
        <taxon>Eukaryota</taxon>
        <taxon>Fungi</taxon>
        <taxon>Dikarya</taxon>
        <taxon>Basidiomycota</taxon>
        <taxon>Agaricomycotina</taxon>
        <taxon>Agaricomycetes</taxon>
        <taxon>Polyporales</taxon>
        <taxon>Fibroporiaceae</taxon>
        <taxon>Fibroporia</taxon>
    </lineage>
</organism>
<feature type="compositionally biased region" description="Basic residues" evidence="1">
    <location>
        <begin position="75"/>
        <end position="86"/>
    </location>
</feature>
<dbReference type="OrthoDB" id="2913041at2759"/>
<evidence type="ECO:0000313" key="2">
    <source>
        <dbReference type="EMBL" id="CCM01010.1"/>
    </source>
</evidence>
<dbReference type="AlphaFoldDB" id="J4GN97"/>
<dbReference type="InParanoid" id="J4GN97"/>
<accession>J4GN97</accession>
<reference evidence="2 3" key="1">
    <citation type="journal article" date="2012" name="Appl. Environ. Microbiol.">
        <title>Short-read sequencing for genomic analysis of the brown rot fungus Fibroporia radiculosa.</title>
        <authorList>
            <person name="Tang J.D."/>
            <person name="Perkins A.D."/>
            <person name="Sonstegard T.S."/>
            <person name="Schroeder S.G."/>
            <person name="Burgess S.C."/>
            <person name="Diehl S.V."/>
        </authorList>
    </citation>
    <scope>NUCLEOTIDE SEQUENCE [LARGE SCALE GENOMIC DNA]</scope>
    <source>
        <strain evidence="2 3">TFFH 294</strain>
    </source>
</reference>
<evidence type="ECO:0000313" key="3">
    <source>
        <dbReference type="Proteomes" id="UP000006352"/>
    </source>
</evidence>